<dbReference type="SUPFAM" id="SSF47240">
    <property type="entry name" value="Ferritin-like"/>
    <property type="match status" value="1"/>
</dbReference>
<keyword evidence="2" id="KW-0946">Virion</keyword>
<organism evidence="2 3">
    <name type="scientific">Clostridium taeniosporum</name>
    <dbReference type="NCBI Taxonomy" id="394958"/>
    <lineage>
        <taxon>Bacteria</taxon>
        <taxon>Bacillati</taxon>
        <taxon>Bacillota</taxon>
        <taxon>Clostridia</taxon>
        <taxon>Eubacteriales</taxon>
        <taxon>Clostridiaceae</taxon>
        <taxon>Clostridium</taxon>
    </lineage>
</organism>
<dbReference type="Pfam" id="PF07875">
    <property type="entry name" value="Coat_F"/>
    <property type="match status" value="1"/>
</dbReference>
<dbReference type="Gene3D" id="1.20.1260.10">
    <property type="match status" value="1"/>
</dbReference>
<evidence type="ECO:0000256" key="1">
    <source>
        <dbReference type="SAM" id="MobiDB-lite"/>
    </source>
</evidence>
<dbReference type="InterPro" id="IPR009078">
    <property type="entry name" value="Ferritin-like_SF"/>
</dbReference>
<feature type="region of interest" description="Disordered" evidence="1">
    <location>
        <begin position="61"/>
        <end position="90"/>
    </location>
</feature>
<protein>
    <submittedName>
        <fullName evidence="2">Spore coat protein</fullName>
    </submittedName>
</protein>
<keyword evidence="2" id="KW-0167">Capsid protein</keyword>
<evidence type="ECO:0000313" key="2">
    <source>
        <dbReference type="EMBL" id="AOR23661.1"/>
    </source>
</evidence>
<dbReference type="CDD" id="cd00657">
    <property type="entry name" value="Ferritin_like"/>
    <property type="match status" value="1"/>
</dbReference>
<accession>A0A1D7XJY7</accession>
<reference evidence="3" key="1">
    <citation type="submission" date="2016-09" db="EMBL/GenBank/DDBJ databases">
        <title>Genomics of Clostridium taeniosporum, an organism which forms endospores with ribbon-like appendages.</title>
        <authorList>
            <person name="Walker J.R."/>
        </authorList>
    </citation>
    <scope>NUCLEOTIDE SEQUENCE [LARGE SCALE GENOMIC DNA]</scope>
    <source>
        <strain evidence="3">1/k</strain>
    </source>
</reference>
<dbReference type="STRING" id="394958.BGI42_07920"/>
<dbReference type="RefSeq" id="WP_069679812.1">
    <property type="nucleotide sequence ID" value="NZ_CP017253.2"/>
</dbReference>
<dbReference type="KEGG" id="ctae:BGI42_07920"/>
<name>A0A1D7XJY7_9CLOT</name>
<dbReference type="Proteomes" id="UP000094652">
    <property type="component" value="Chromosome"/>
</dbReference>
<feature type="compositionally biased region" description="Low complexity" evidence="1">
    <location>
        <begin position="68"/>
        <end position="87"/>
    </location>
</feature>
<dbReference type="EMBL" id="CP017253">
    <property type="protein sequence ID" value="AOR23661.1"/>
    <property type="molecule type" value="Genomic_DNA"/>
</dbReference>
<evidence type="ECO:0000313" key="3">
    <source>
        <dbReference type="Proteomes" id="UP000094652"/>
    </source>
</evidence>
<gene>
    <name evidence="2" type="ORF">BGI42_07920</name>
</gene>
<proteinExistence type="predicted"/>
<dbReference type="InterPro" id="IPR012851">
    <property type="entry name" value="Spore_coat_CotF-like"/>
</dbReference>
<sequence length="166" mass="19193">MVNLSMKEKMLLQDEKSHEELCIEKYNRYSQKACDAELKNLFTTLAQNEQQHLNSINQMLNGTVPSVGQGQQNQGQSGMQNQSTNQSPIQNMNSATSQLTQNDINNDKILCQDSLSTEKYISSTYNTSIFEFRDKNMRQVLNHIQKEEQEHGEQIYNYMSQHGMYN</sequence>
<dbReference type="InterPro" id="IPR012347">
    <property type="entry name" value="Ferritin-like"/>
</dbReference>
<keyword evidence="3" id="KW-1185">Reference proteome</keyword>
<dbReference type="AlphaFoldDB" id="A0A1D7XJY7"/>
<dbReference type="OrthoDB" id="1706542at2"/>